<keyword evidence="2 4" id="KW-0808">Transferase</keyword>
<dbReference type="Proteomes" id="UP000198564">
    <property type="component" value="Unassembled WGS sequence"/>
</dbReference>
<dbReference type="Pfam" id="PF00534">
    <property type="entry name" value="Glycos_transf_1"/>
    <property type="match status" value="1"/>
</dbReference>
<keyword evidence="5" id="KW-1185">Reference proteome</keyword>
<dbReference type="SUPFAM" id="SSF53756">
    <property type="entry name" value="UDP-Glycosyltransferase/glycogen phosphorylase"/>
    <property type="match status" value="1"/>
</dbReference>
<keyword evidence="1" id="KW-0328">Glycosyltransferase</keyword>
<name>A0A1H6TMH8_9LACT</name>
<dbReference type="RefSeq" id="WP_091634619.1">
    <property type="nucleotide sequence ID" value="NZ_FNYW01000018.1"/>
</dbReference>
<organism evidence="4 5">
    <name type="scientific">Alkalibacterium gilvum</name>
    <dbReference type="NCBI Taxonomy" id="1130080"/>
    <lineage>
        <taxon>Bacteria</taxon>
        <taxon>Bacillati</taxon>
        <taxon>Bacillota</taxon>
        <taxon>Bacilli</taxon>
        <taxon>Lactobacillales</taxon>
        <taxon>Carnobacteriaceae</taxon>
        <taxon>Alkalibacterium</taxon>
    </lineage>
</organism>
<evidence type="ECO:0000256" key="1">
    <source>
        <dbReference type="ARBA" id="ARBA00022676"/>
    </source>
</evidence>
<evidence type="ECO:0000313" key="5">
    <source>
        <dbReference type="Proteomes" id="UP000198564"/>
    </source>
</evidence>
<accession>A0A1H6TMH8</accession>
<dbReference type="GO" id="GO:0016757">
    <property type="term" value="F:glycosyltransferase activity"/>
    <property type="evidence" value="ECO:0007669"/>
    <property type="project" value="UniProtKB-KW"/>
</dbReference>
<gene>
    <name evidence="4" type="ORF">SAMN04488113_11818</name>
</gene>
<dbReference type="STRING" id="1130080.SAMN04488113_11818"/>
<dbReference type="PANTHER" id="PTHR12526">
    <property type="entry name" value="GLYCOSYLTRANSFERASE"/>
    <property type="match status" value="1"/>
</dbReference>
<protein>
    <submittedName>
        <fullName evidence="4">Glycosyltransferase involved in cell wall bisynthesis</fullName>
    </submittedName>
</protein>
<evidence type="ECO:0000259" key="3">
    <source>
        <dbReference type="Pfam" id="PF00534"/>
    </source>
</evidence>
<reference evidence="5" key="1">
    <citation type="submission" date="2016-10" db="EMBL/GenBank/DDBJ databases">
        <authorList>
            <person name="Varghese N."/>
            <person name="Submissions S."/>
        </authorList>
    </citation>
    <scope>NUCLEOTIDE SEQUENCE [LARGE SCALE GENOMIC DNA]</scope>
    <source>
        <strain evidence="5">DSM 25751</strain>
    </source>
</reference>
<sequence length="388" mass="45336">MSRKKVFLSVNSYLPGYRGGGPIQSVKNLVEALSDDFEFFIFTSNHDLGTNEIYDNIYTDKWNVYDDVNIFYSSDQNKYKNIWRILSEQNFSLLFLNSFFSTDTVKILILRKLLNINTPIVIMPRGELSQGALGIKKIKKTLYIKVIKTFKILNNIFYLTTADDEFHQVKLLLNTDKILQVSNIPNAKKELTLNTKKEDLLSIVFLSRITQKKNLDYALKSLNNISKYIEFDIYGTIEEENYWRECKKIISNLPNNIRVNYRGELSNDKVISTLSRYDLFYFPTKSENYGHVISEALQASIPVLISDQTPWQDIVIQKYGWIYKLESPSSFSKQIEELIDTDTLSHNTIKRDIFNSFDVENRQLEKAREYKYILHRLCKNFVGGNNDQ</sequence>
<dbReference type="InterPro" id="IPR001296">
    <property type="entry name" value="Glyco_trans_1"/>
</dbReference>
<dbReference type="AlphaFoldDB" id="A0A1H6TMH8"/>
<evidence type="ECO:0000256" key="2">
    <source>
        <dbReference type="ARBA" id="ARBA00022679"/>
    </source>
</evidence>
<dbReference type="EMBL" id="FNYW01000018">
    <property type="protein sequence ID" value="SEI76952.1"/>
    <property type="molecule type" value="Genomic_DNA"/>
</dbReference>
<proteinExistence type="predicted"/>
<dbReference type="PANTHER" id="PTHR12526:SF629">
    <property type="entry name" value="TEICHURONIC ACID BIOSYNTHESIS GLYCOSYLTRANSFERASE TUAH-RELATED"/>
    <property type="match status" value="1"/>
</dbReference>
<evidence type="ECO:0000313" key="4">
    <source>
        <dbReference type="EMBL" id="SEI76952.1"/>
    </source>
</evidence>
<dbReference type="OrthoDB" id="9772485at2"/>
<dbReference type="Gene3D" id="3.40.50.2000">
    <property type="entry name" value="Glycogen Phosphorylase B"/>
    <property type="match status" value="2"/>
</dbReference>
<feature type="domain" description="Glycosyl transferase family 1" evidence="3">
    <location>
        <begin position="195"/>
        <end position="350"/>
    </location>
</feature>